<dbReference type="Pfam" id="PF03304">
    <property type="entry name" value="Mlp"/>
    <property type="match status" value="1"/>
</dbReference>
<dbReference type="Proteomes" id="UP000275571">
    <property type="component" value="Plasmid lp129"/>
</dbReference>
<evidence type="ECO:0000256" key="9">
    <source>
        <dbReference type="SAM" id="MobiDB-lite"/>
    </source>
</evidence>
<dbReference type="PROSITE" id="PS51257">
    <property type="entry name" value="PROKAR_LIPOPROTEIN"/>
    <property type="match status" value="1"/>
</dbReference>
<dbReference type="InterPro" id="IPR004983">
    <property type="entry name" value="Mlp"/>
</dbReference>
<keyword evidence="11" id="KW-1185">Reference proteome</keyword>
<evidence type="ECO:0000256" key="1">
    <source>
        <dbReference type="ARBA" id="ARBA00004459"/>
    </source>
</evidence>
<evidence type="ECO:0000313" key="10">
    <source>
        <dbReference type="EMBL" id="AYE36817.1"/>
    </source>
</evidence>
<evidence type="ECO:0000256" key="6">
    <source>
        <dbReference type="ARBA" id="ARBA00023237"/>
    </source>
</evidence>
<protein>
    <recommendedName>
        <fullName evidence="12">Mlp family lipoprotein</fullName>
    </recommendedName>
</protein>
<evidence type="ECO:0000256" key="5">
    <source>
        <dbReference type="ARBA" id="ARBA00023139"/>
    </source>
</evidence>
<evidence type="ECO:0000256" key="3">
    <source>
        <dbReference type="ARBA" id="ARBA00022729"/>
    </source>
</evidence>
<accession>A0A386PPP5</accession>
<name>A0A386PPP5_9SPIR</name>
<proteinExistence type="inferred from homology"/>
<keyword evidence="7" id="KW-0449">Lipoprotein</keyword>
<organism evidence="10 11">
    <name type="scientific">Borrelia turcica IST7</name>
    <dbReference type="NCBI Taxonomy" id="1104446"/>
    <lineage>
        <taxon>Bacteria</taxon>
        <taxon>Pseudomonadati</taxon>
        <taxon>Spirochaetota</taxon>
        <taxon>Spirochaetia</taxon>
        <taxon>Spirochaetales</taxon>
        <taxon>Borreliaceae</taxon>
        <taxon>Borrelia</taxon>
    </lineage>
</organism>
<reference evidence="10 11" key="1">
    <citation type="journal article" date="2018" name="Infect. Genet. Evol.">
        <title>Genome-wide analysis of Borrelia turcica and 'Candidatus Borrelia tachyglossi' shows relapsing fever-like genomes with unique genomic links to Lyme disease Borrelia.</title>
        <authorList>
            <person name="Gofton A.W."/>
            <person name="Margos G."/>
            <person name="Fingerle V."/>
            <person name="Hepner S."/>
            <person name="Loh S.M."/>
            <person name="Ryan U."/>
            <person name="Irwin P."/>
            <person name="Oskam C.L."/>
        </authorList>
    </citation>
    <scope>NUCLEOTIDE SEQUENCE [LARGE SCALE GENOMIC DNA]</scope>
    <source>
        <strain evidence="10 11">IST7</strain>
        <plasmid evidence="10">lp129</plasmid>
    </source>
</reference>
<evidence type="ECO:0000256" key="2">
    <source>
        <dbReference type="ARBA" id="ARBA00008380"/>
    </source>
</evidence>
<dbReference type="GO" id="GO:0009279">
    <property type="term" value="C:cell outer membrane"/>
    <property type="evidence" value="ECO:0007669"/>
    <property type="project" value="UniProtKB-SubCell"/>
</dbReference>
<keyword evidence="6" id="KW-0998">Cell outer membrane</keyword>
<evidence type="ECO:0000256" key="4">
    <source>
        <dbReference type="ARBA" id="ARBA00023136"/>
    </source>
</evidence>
<keyword evidence="4" id="KW-0472">Membrane</keyword>
<evidence type="ECO:0008006" key="12">
    <source>
        <dbReference type="Google" id="ProtNLM"/>
    </source>
</evidence>
<keyword evidence="5" id="KW-0564">Palmitate</keyword>
<dbReference type="AlphaFoldDB" id="A0A386PPP5"/>
<evidence type="ECO:0000313" key="11">
    <source>
        <dbReference type="Proteomes" id="UP000275571"/>
    </source>
</evidence>
<gene>
    <name evidence="10" type="ORF">DB313_04780</name>
</gene>
<evidence type="ECO:0000256" key="8">
    <source>
        <dbReference type="ARBA" id="ARBA00046007"/>
    </source>
</evidence>
<comment type="function">
    <text evidence="8">An outer membrane protein that may participate in pathogenesis. Some human Lyme disease patients have antibodies against this protein. The Mlp proteins probably undergo intragenic recombination, generating new alleles.</text>
</comment>
<comment type="similarity">
    <text evidence="2">Belongs to the Multicopy lipoprotein (Mlp) family.</text>
</comment>
<dbReference type="KEGG" id="btur:DB313_04780"/>
<feature type="region of interest" description="Disordered" evidence="9">
    <location>
        <begin position="26"/>
        <end position="58"/>
    </location>
</feature>
<dbReference type="EMBL" id="CP028885">
    <property type="protein sequence ID" value="AYE36817.1"/>
    <property type="molecule type" value="Genomic_DNA"/>
</dbReference>
<sequence>MGRVKYFVVLLILIVSCKQYDEEISKKGENNRQDKSVSEVSEEGKEEDKKTVEEALREKLSDEQKASLDFLKEALGDEGKLNKLLGLDGANVIKALENIHKQLEKCKDKNQGQKNEFKAHVKASLGGNDTNLEQLIKTESNCDAGEVGG</sequence>
<comment type="subcellular location">
    <subcellularLocation>
        <location evidence="1">Cell outer membrane</location>
        <topology evidence="1">Lipid-anchor</topology>
    </subcellularLocation>
</comment>
<evidence type="ECO:0000256" key="7">
    <source>
        <dbReference type="ARBA" id="ARBA00023288"/>
    </source>
</evidence>
<keyword evidence="3" id="KW-0732">Signal</keyword>
<keyword evidence="10" id="KW-0614">Plasmid</keyword>
<dbReference type="OrthoDB" id="351325at2"/>
<geneLocation type="plasmid" evidence="10 11">
    <name>lp129</name>
</geneLocation>